<organism evidence="2 3">
    <name type="scientific">Saxophila tyrrhenica</name>
    <dbReference type="NCBI Taxonomy" id="1690608"/>
    <lineage>
        <taxon>Eukaryota</taxon>
        <taxon>Fungi</taxon>
        <taxon>Dikarya</taxon>
        <taxon>Ascomycota</taxon>
        <taxon>Pezizomycotina</taxon>
        <taxon>Dothideomycetes</taxon>
        <taxon>Dothideomycetidae</taxon>
        <taxon>Mycosphaerellales</taxon>
        <taxon>Extremaceae</taxon>
        <taxon>Saxophila</taxon>
    </lineage>
</organism>
<dbReference type="EMBL" id="JAVRRT010000006">
    <property type="protein sequence ID" value="KAK5170932.1"/>
    <property type="molecule type" value="Genomic_DNA"/>
</dbReference>
<gene>
    <name evidence="2" type="ORF">LTR77_004076</name>
</gene>
<protein>
    <submittedName>
        <fullName evidence="2">Uncharacterized protein</fullName>
    </submittedName>
</protein>
<proteinExistence type="predicted"/>
<evidence type="ECO:0000313" key="2">
    <source>
        <dbReference type="EMBL" id="KAK5170932.1"/>
    </source>
</evidence>
<reference evidence="2 3" key="1">
    <citation type="submission" date="2023-08" db="EMBL/GenBank/DDBJ databases">
        <title>Black Yeasts Isolated from many extreme environments.</title>
        <authorList>
            <person name="Coleine C."/>
            <person name="Stajich J.E."/>
            <person name="Selbmann L."/>
        </authorList>
    </citation>
    <scope>NUCLEOTIDE SEQUENCE [LARGE SCALE GENOMIC DNA]</scope>
    <source>
        <strain evidence="2 3">CCFEE 5935</strain>
    </source>
</reference>
<feature type="compositionally biased region" description="Low complexity" evidence="1">
    <location>
        <begin position="146"/>
        <end position="166"/>
    </location>
</feature>
<feature type="compositionally biased region" description="Low complexity" evidence="1">
    <location>
        <begin position="67"/>
        <end position="83"/>
    </location>
</feature>
<feature type="region of interest" description="Disordered" evidence="1">
    <location>
        <begin position="142"/>
        <end position="174"/>
    </location>
</feature>
<comment type="caution">
    <text evidence="2">The sequence shown here is derived from an EMBL/GenBank/DDBJ whole genome shotgun (WGS) entry which is preliminary data.</text>
</comment>
<dbReference type="RefSeq" id="XP_064659960.1">
    <property type="nucleotide sequence ID" value="XM_064801330.1"/>
</dbReference>
<keyword evidence="3" id="KW-1185">Reference proteome</keyword>
<feature type="region of interest" description="Disordered" evidence="1">
    <location>
        <begin position="58"/>
        <end position="84"/>
    </location>
</feature>
<name>A0AAV9PER2_9PEZI</name>
<accession>A0AAV9PER2</accession>
<evidence type="ECO:0000313" key="3">
    <source>
        <dbReference type="Proteomes" id="UP001337655"/>
    </source>
</evidence>
<dbReference type="Proteomes" id="UP001337655">
    <property type="component" value="Unassembled WGS sequence"/>
</dbReference>
<evidence type="ECO:0000256" key="1">
    <source>
        <dbReference type="SAM" id="MobiDB-lite"/>
    </source>
</evidence>
<sequence>MAVGRTKGEEVRSLLCCIPSPHPAAYTTYYAVATQSQQVSHIHNSPKGAFDIQTTQPAGHRIRNPDRTNTTRANRANPPNNATDTRHARAWIAWQLRRGGRTLADIMADWRGANTRTLGFRARQAYAANQLVGLDRELHRTGGQGQAAAGNAGGQAPAAAGNAGNAAGAGQGAGQGAAAVAGNAQGNAGGPAAQGGAAAAAGNAQASAGGRANAGALVQLAGAALDVADANAQGNAAGQANAAADPAQ</sequence>
<dbReference type="GeneID" id="89925422"/>
<dbReference type="AlphaFoldDB" id="A0AAV9PER2"/>